<sequence>MASTSSRIELLLAPVYQRASRMMSFMTLLLMVASIALAPFHDRWIAALAIGLPTTATVILAATRWPTALVTRLLFATALMIFAALQIHLLNGLIEAHFVIFILLSLLLLYRDWRPVVTAAGVIAVHHLLMGFLQSRGAPIYVMPADHLNHLMAMVLVHAAYVVMEATMLVAMTRLMRREAIAASELSAMSTHIGRQDGHFDLGVEEQSMFSTLGESFRHTLQAVRNTLHQVVESVAALSGTGRDITTGNERLAERTRDQGQALARASATLDQLGQRVQDNLTSADAASERTRHAGALVEQGCERVAQLGEATRQMRESSGHITEITALIDSIAFQTNILALNASVEAARAGESGRGFAVVAQEVGTLAQKSAEASRQIAETIASTRQHMETSSARADEVTDTMGEIAEQTRRINALMDEIRHAGSEQRDSIGQISRDIAAIGEGTRENGALAEELRDDVGELQGQAQRLHEALGVFVLGSRGSPAAARNLSFEG</sequence>
<dbReference type="SUPFAM" id="SSF58104">
    <property type="entry name" value="Methyl-accepting chemotaxis protein (MCP) signaling domain"/>
    <property type="match status" value="1"/>
</dbReference>
<dbReference type="PROSITE" id="PS50111">
    <property type="entry name" value="CHEMOTAXIS_TRANSDUC_2"/>
    <property type="match status" value="1"/>
</dbReference>
<dbReference type="PANTHER" id="PTHR43531">
    <property type="entry name" value="PROTEIN ICFG"/>
    <property type="match status" value="1"/>
</dbReference>
<comment type="caution">
    <text evidence="7">The sequence shown here is derived from an EMBL/GenBank/DDBJ whole genome shotgun (WGS) entry which is preliminary data.</text>
</comment>
<feature type="transmembrane region" description="Helical" evidence="5">
    <location>
        <begin position="93"/>
        <end position="109"/>
    </location>
</feature>
<feature type="domain" description="Methyl-accepting transducer" evidence="6">
    <location>
        <begin position="234"/>
        <end position="463"/>
    </location>
</feature>
<dbReference type="SMART" id="SM00283">
    <property type="entry name" value="MA"/>
    <property type="match status" value="1"/>
</dbReference>
<name>A0ABV6G042_9GAMM</name>
<comment type="similarity">
    <text evidence="3">Belongs to the methyl-accepting chemotaxis (MCP) protein family.</text>
</comment>
<dbReference type="PRINTS" id="PR00260">
    <property type="entry name" value="CHEMTRNSDUCR"/>
</dbReference>
<evidence type="ECO:0000256" key="1">
    <source>
        <dbReference type="ARBA" id="ARBA00022500"/>
    </source>
</evidence>
<dbReference type="InterPro" id="IPR004089">
    <property type="entry name" value="MCPsignal_dom"/>
</dbReference>
<dbReference type="InterPro" id="IPR051310">
    <property type="entry name" value="MCP_chemotaxis"/>
</dbReference>
<gene>
    <name evidence="7" type="ORF">ACFFHW_03225</name>
</gene>
<dbReference type="Proteomes" id="UP001589814">
    <property type="component" value="Unassembled WGS sequence"/>
</dbReference>
<reference evidence="7 8" key="1">
    <citation type="submission" date="2024-09" db="EMBL/GenBank/DDBJ databases">
        <authorList>
            <person name="Sun Q."/>
            <person name="Mori K."/>
        </authorList>
    </citation>
    <scope>NUCLEOTIDE SEQUENCE [LARGE SCALE GENOMIC DNA]</scope>
    <source>
        <strain evidence="7 8">CCM 7415</strain>
    </source>
</reference>
<feature type="transmembrane region" description="Helical" evidence="5">
    <location>
        <begin position="153"/>
        <end position="172"/>
    </location>
</feature>
<feature type="transmembrane region" description="Helical" evidence="5">
    <location>
        <begin position="116"/>
        <end position="133"/>
    </location>
</feature>
<organism evidence="7 8">
    <name type="scientific">Kushneria aurantia</name>
    <dbReference type="NCBI Taxonomy" id="504092"/>
    <lineage>
        <taxon>Bacteria</taxon>
        <taxon>Pseudomonadati</taxon>
        <taxon>Pseudomonadota</taxon>
        <taxon>Gammaproteobacteria</taxon>
        <taxon>Oceanospirillales</taxon>
        <taxon>Halomonadaceae</taxon>
        <taxon>Kushneria</taxon>
    </lineage>
</organism>
<evidence type="ECO:0000256" key="5">
    <source>
        <dbReference type="SAM" id="Phobius"/>
    </source>
</evidence>
<evidence type="ECO:0000256" key="2">
    <source>
        <dbReference type="ARBA" id="ARBA00023224"/>
    </source>
</evidence>
<feature type="transmembrane region" description="Helical" evidence="5">
    <location>
        <begin position="44"/>
        <end position="62"/>
    </location>
</feature>
<evidence type="ECO:0000313" key="8">
    <source>
        <dbReference type="Proteomes" id="UP001589814"/>
    </source>
</evidence>
<evidence type="ECO:0000256" key="4">
    <source>
        <dbReference type="PROSITE-ProRule" id="PRU00284"/>
    </source>
</evidence>
<keyword evidence="8" id="KW-1185">Reference proteome</keyword>
<dbReference type="PANTHER" id="PTHR43531:SF11">
    <property type="entry name" value="METHYL-ACCEPTING CHEMOTAXIS PROTEIN 3"/>
    <property type="match status" value="1"/>
</dbReference>
<dbReference type="Gene3D" id="1.10.287.950">
    <property type="entry name" value="Methyl-accepting chemotaxis protein"/>
    <property type="match status" value="1"/>
</dbReference>
<proteinExistence type="inferred from homology"/>
<evidence type="ECO:0000259" key="6">
    <source>
        <dbReference type="PROSITE" id="PS50111"/>
    </source>
</evidence>
<keyword evidence="1" id="KW-0145">Chemotaxis</keyword>
<feature type="transmembrane region" description="Helical" evidence="5">
    <location>
        <begin position="69"/>
        <end position="87"/>
    </location>
</feature>
<keyword evidence="5" id="KW-1133">Transmembrane helix</keyword>
<dbReference type="Pfam" id="PF00015">
    <property type="entry name" value="MCPsignal"/>
    <property type="match status" value="1"/>
</dbReference>
<evidence type="ECO:0000313" key="7">
    <source>
        <dbReference type="EMBL" id="MFC0267020.1"/>
    </source>
</evidence>
<feature type="transmembrane region" description="Helical" evidence="5">
    <location>
        <begin position="21"/>
        <end position="38"/>
    </location>
</feature>
<protein>
    <submittedName>
        <fullName evidence="7">Methyl-accepting chemotaxis protein</fullName>
    </submittedName>
</protein>
<keyword evidence="5" id="KW-0472">Membrane</keyword>
<evidence type="ECO:0000256" key="3">
    <source>
        <dbReference type="ARBA" id="ARBA00029447"/>
    </source>
</evidence>
<keyword evidence="5" id="KW-0812">Transmembrane</keyword>
<dbReference type="EMBL" id="JBHLVX010000013">
    <property type="protein sequence ID" value="MFC0267020.1"/>
    <property type="molecule type" value="Genomic_DNA"/>
</dbReference>
<keyword evidence="2 4" id="KW-0807">Transducer</keyword>
<dbReference type="RefSeq" id="WP_019949858.1">
    <property type="nucleotide sequence ID" value="NZ_JBHLVX010000013.1"/>
</dbReference>
<accession>A0ABV6G042</accession>
<dbReference type="InterPro" id="IPR004090">
    <property type="entry name" value="Chemotax_Me-accpt_rcpt"/>
</dbReference>